<protein>
    <submittedName>
        <fullName evidence="1">Uncharacterized protein</fullName>
    </submittedName>
</protein>
<sequence>MHSGEILQVALNNSTFVQCVSVEGMVPSQERLSASIPVYGLEEGDPIRSLEYERANSRTTSLATADRRCPPLPRAPSFKPARSVRRSVVTHDPAAYSVVELTQNLSYFGKVVLKKEVIMNICDKMLD</sequence>
<evidence type="ECO:0000313" key="2">
    <source>
        <dbReference type="Proteomes" id="UP000299102"/>
    </source>
</evidence>
<dbReference type="AlphaFoldDB" id="A0A4C1WEM6"/>
<dbReference type="Proteomes" id="UP000299102">
    <property type="component" value="Unassembled WGS sequence"/>
</dbReference>
<reference evidence="1 2" key="1">
    <citation type="journal article" date="2019" name="Commun. Biol.">
        <title>The bagworm genome reveals a unique fibroin gene that provides high tensile strength.</title>
        <authorList>
            <person name="Kono N."/>
            <person name="Nakamura H."/>
            <person name="Ohtoshi R."/>
            <person name="Tomita M."/>
            <person name="Numata K."/>
            <person name="Arakawa K."/>
        </authorList>
    </citation>
    <scope>NUCLEOTIDE SEQUENCE [LARGE SCALE GENOMIC DNA]</scope>
</reference>
<dbReference type="EMBL" id="BGZK01000533">
    <property type="protein sequence ID" value="GBP48922.1"/>
    <property type="molecule type" value="Genomic_DNA"/>
</dbReference>
<gene>
    <name evidence="1" type="ORF">EVAR_96903_1</name>
</gene>
<organism evidence="1 2">
    <name type="scientific">Eumeta variegata</name>
    <name type="common">Bagworm moth</name>
    <name type="synonym">Eumeta japonica</name>
    <dbReference type="NCBI Taxonomy" id="151549"/>
    <lineage>
        <taxon>Eukaryota</taxon>
        <taxon>Metazoa</taxon>
        <taxon>Ecdysozoa</taxon>
        <taxon>Arthropoda</taxon>
        <taxon>Hexapoda</taxon>
        <taxon>Insecta</taxon>
        <taxon>Pterygota</taxon>
        <taxon>Neoptera</taxon>
        <taxon>Endopterygota</taxon>
        <taxon>Lepidoptera</taxon>
        <taxon>Glossata</taxon>
        <taxon>Ditrysia</taxon>
        <taxon>Tineoidea</taxon>
        <taxon>Psychidae</taxon>
        <taxon>Oiketicinae</taxon>
        <taxon>Eumeta</taxon>
    </lineage>
</organism>
<evidence type="ECO:0000313" key="1">
    <source>
        <dbReference type="EMBL" id="GBP48922.1"/>
    </source>
</evidence>
<name>A0A4C1WEM6_EUMVA</name>
<keyword evidence="2" id="KW-1185">Reference proteome</keyword>
<comment type="caution">
    <text evidence="1">The sequence shown here is derived from an EMBL/GenBank/DDBJ whole genome shotgun (WGS) entry which is preliminary data.</text>
</comment>
<proteinExistence type="predicted"/>
<accession>A0A4C1WEM6</accession>